<dbReference type="GO" id="GO:0005635">
    <property type="term" value="C:nuclear envelope"/>
    <property type="evidence" value="ECO:0007669"/>
    <property type="project" value="TreeGrafter"/>
</dbReference>
<keyword evidence="8" id="KW-1185">Reference proteome</keyword>
<evidence type="ECO:0000313" key="7">
    <source>
        <dbReference type="EMBL" id="GFQ99948.1"/>
    </source>
</evidence>
<dbReference type="SMART" id="SM00913">
    <property type="entry name" value="IBN_N"/>
    <property type="match status" value="1"/>
</dbReference>
<evidence type="ECO:0000259" key="6">
    <source>
        <dbReference type="PROSITE" id="PS50166"/>
    </source>
</evidence>
<protein>
    <submittedName>
        <fullName evidence="7">Importin-9</fullName>
    </submittedName>
</protein>
<dbReference type="AlphaFoldDB" id="A0A8X6LAK3"/>
<dbReference type="Gene3D" id="1.25.10.10">
    <property type="entry name" value="Leucine-rich Repeat Variant"/>
    <property type="match status" value="1"/>
</dbReference>
<dbReference type="SUPFAM" id="SSF48371">
    <property type="entry name" value="ARM repeat"/>
    <property type="match status" value="1"/>
</dbReference>
<keyword evidence="5" id="KW-0539">Nucleus</keyword>
<dbReference type="PANTHER" id="PTHR10997">
    <property type="entry name" value="IMPORTIN-7, 8, 11"/>
    <property type="match status" value="1"/>
</dbReference>
<evidence type="ECO:0000256" key="2">
    <source>
        <dbReference type="ARBA" id="ARBA00007991"/>
    </source>
</evidence>
<dbReference type="InterPro" id="IPR001494">
    <property type="entry name" value="Importin-beta_N"/>
</dbReference>
<evidence type="ECO:0000256" key="1">
    <source>
        <dbReference type="ARBA" id="ARBA00004123"/>
    </source>
</evidence>
<dbReference type="Proteomes" id="UP000887116">
    <property type="component" value="Unassembled WGS sequence"/>
</dbReference>
<dbReference type="GO" id="GO:0031267">
    <property type="term" value="F:small GTPase binding"/>
    <property type="evidence" value="ECO:0007669"/>
    <property type="project" value="InterPro"/>
</dbReference>
<name>A0A8X6LAK3_TRICU</name>
<dbReference type="Pfam" id="PF08389">
    <property type="entry name" value="Xpo1"/>
    <property type="match status" value="1"/>
</dbReference>
<dbReference type="InterPro" id="IPR011989">
    <property type="entry name" value="ARM-like"/>
</dbReference>
<dbReference type="InterPro" id="IPR058669">
    <property type="entry name" value="TPR_IPO7/11-like"/>
</dbReference>
<evidence type="ECO:0000256" key="4">
    <source>
        <dbReference type="ARBA" id="ARBA00022927"/>
    </source>
</evidence>
<accession>A0A8X6LAK3</accession>
<dbReference type="Pfam" id="PF25018">
    <property type="entry name" value="HEAT_IPO9_c"/>
    <property type="match status" value="1"/>
</dbReference>
<dbReference type="GO" id="GO:0005829">
    <property type="term" value="C:cytosol"/>
    <property type="evidence" value="ECO:0007669"/>
    <property type="project" value="TreeGrafter"/>
</dbReference>
<keyword evidence="3" id="KW-0813">Transport</keyword>
<dbReference type="InterPro" id="IPR056840">
    <property type="entry name" value="HEAT_IPO9_central"/>
</dbReference>
<evidence type="ECO:0000256" key="3">
    <source>
        <dbReference type="ARBA" id="ARBA00022448"/>
    </source>
</evidence>
<dbReference type="Pfam" id="PF03810">
    <property type="entry name" value="IBN_N"/>
    <property type="match status" value="1"/>
</dbReference>
<evidence type="ECO:0000256" key="5">
    <source>
        <dbReference type="ARBA" id="ARBA00023242"/>
    </source>
</evidence>
<dbReference type="InterPro" id="IPR013598">
    <property type="entry name" value="Exportin-1/Importin-b-like"/>
</dbReference>
<dbReference type="Pfam" id="PF25758">
    <property type="entry name" value="TPR_IPO11"/>
    <property type="match status" value="1"/>
</dbReference>
<dbReference type="EMBL" id="BMAO01015182">
    <property type="protein sequence ID" value="GFQ99948.1"/>
    <property type="molecule type" value="Genomic_DNA"/>
</dbReference>
<dbReference type="PANTHER" id="PTHR10997:SF9">
    <property type="entry name" value="IMPORTIN-9"/>
    <property type="match status" value="1"/>
</dbReference>
<organism evidence="7 8">
    <name type="scientific">Trichonephila clavata</name>
    <name type="common">Joro spider</name>
    <name type="synonym">Nephila clavata</name>
    <dbReference type="NCBI Taxonomy" id="2740835"/>
    <lineage>
        <taxon>Eukaryota</taxon>
        <taxon>Metazoa</taxon>
        <taxon>Ecdysozoa</taxon>
        <taxon>Arthropoda</taxon>
        <taxon>Chelicerata</taxon>
        <taxon>Arachnida</taxon>
        <taxon>Araneae</taxon>
        <taxon>Araneomorphae</taxon>
        <taxon>Entelegynae</taxon>
        <taxon>Araneoidea</taxon>
        <taxon>Nephilidae</taxon>
        <taxon>Trichonephila</taxon>
    </lineage>
</organism>
<dbReference type="InterPro" id="IPR016024">
    <property type="entry name" value="ARM-type_fold"/>
</dbReference>
<comment type="subcellular location">
    <subcellularLocation>
        <location evidence="1">Nucleus</location>
    </subcellularLocation>
</comment>
<keyword evidence="4" id="KW-0653">Protein transport</keyword>
<proteinExistence type="inferred from homology"/>
<gene>
    <name evidence="7" type="primary">Ipo9</name>
    <name evidence="7" type="ORF">TNCT_520461</name>
</gene>
<comment type="caution">
    <text evidence="7">The sequence shown here is derived from an EMBL/GenBank/DDBJ whole genome shotgun (WGS) entry which is preliminary data.</text>
</comment>
<dbReference type="PROSITE" id="PS50166">
    <property type="entry name" value="IMPORTIN_B_NT"/>
    <property type="match status" value="1"/>
</dbReference>
<comment type="similarity">
    <text evidence="2">Belongs to the importin beta family.</text>
</comment>
<evidence type="ECO:0000313" key="8">
    <source>
        <dbReference type="Proteomes" id="UP000887116"/>
    </source>
</evidence>
<dbReference type="OrthoDB" id="431626at2759"/>
<sequence>MAAPMHDVSKTLKDALFETLTSILSPIHDVRISAEQQINVLEVTDEFAVHLTELMLDQNAPLAIRQLASVLLRQYVESHWATAAEKFRPPEATAEAKAAVRAMLPMGLHESISKLRSSVAYAISAIAQWDWPEDWPELFDILLRSLVSENSNAVHGAMRVLKEISNEVSDSQMPQFAPVILPEMLKIFLQDQKYGIRTRGRAVEIFGTCAELIGSMAPYNKSAPKNLLFPISIPFTEALVSALKTPDGMTSDSGLKKDALNALQILVRYFPKQMTQWLPHILAPVWNSLTTSVNTYVQTVVNACEEEDNPVDSDGEALGFENLVFSIFEFINVLVDSSKYKNYIKDGMTDLIYYILLYTQITEDQVKTWSNNPDQFVEDEDDDTYAYSVRISAQDLLLLIAQEFEDKCSVSLCAAITRHIHEADKNTNPNWWKIHESCMLALGSVKDLILSGIKGNSLQFDMPGFIHSVVLEDLNTAGAPFLIGRCLWFASKYSALLNEDLVKRFLQATVSGLQPTQPATVRVSAVRAVWGFCDHLKTTEHVNMLVPYLAAITEGLISLAVQFSSEVLALVLESISIIITIDGNFTAQYENKISPIAIAVFLKHNSDPVLITMAEEIFKQLSKSPGARVPMQQRLLPTLVSILQAQPMKVPLGLQAASLDVLQTIVRSSPRPLATPIITQTFPAAVHCIMHSDDNSILQNGGECLRSFVSVALEQVSAWRDESGNSGLDYIINVAQRLLDPKTPENASAFVGRLTSLLISKAGSIIGDKSELLLRAVLSKMQQVEALSVNQSLLMVFAHLINHQIEPVLDFLSGVPGPTGQSALEFVMSVWCQCHSLFFGAYERKVSAFSLSLILQHGLKENDQRLQNIQVLGDQIFSHTQGPKTRSKSQQEPDQWTKIPLFVKIYKLLLHDLSSMCDQGVDNQEEEESSDEDFVDGCDNGDGSELVESVTSGILLGAGFSDFDLEKEEIEEDPDIANDPIHTVNLKAYLMDYLQQLHQLPCYSSFSEHLTPSERTALSDLGLLSA</sequence>
<feature type="domain" description="Importin N-terminal" evidence="6">
    <location>
        <begin position="34"/>
        <end position="104"/>
    </location>
</feature>
<dbReference type="GO" id="GO:0006606">
    <property type="term" value="P:protein import into nucleus"/>
    <property type="evidence" value="ECO:0007669"/>
    <property type="project" value="TreeGrafter"/>
</dbReference>
<dbReference type="FunFam" id="1.25.10.10:FF:000459">
    <property type="entry name" value="ARM repeat superfamily protein"/>
    <property type="match status" value="1"/>
</dbReference>
<reference evidence="7" key="1">
    <citation type="submission" date="2020-07" db="EMBL/GenBank/DDBJ databases">
        <title>Multicomponent nature underlies the extraordinary mechanical properties of spider dragline silk.</title>
        <authorList>
            <person name="Kono N."/>
            <person name="Nakamura H."/>
            <person name="Mori M."/>
            <person name="Yoshida Y."/>
            <person name="Ohtoshi R."/>
            <person name="Malay A.D."/>
            <person name="Moran D.A.P."/>
            <person name="Tomita M."/>
            <person name="Numata K."/>
            <person name="Arakawa K."/>
        </authorList>
    </citation>
    <scope>NUCLEOTIDE SEQUENCE</scope>
</reference>